<evidence type="ECO:0000313" key="2">
    <source>
        <dbReference type="Proteomes" id="UP000283474"/>
    </source>
</evidence>
<keyword evidence="2" id="KW-1185">Reference proteome</keyword>
<evidence type="ECO:0000313" key="1">
    <source>
        <dbReference type="EMBL" id="QAA94561.1"/>
    </source>
</evidence>
<sequence>MSKWYILPNGNIKHVNGLELQPEKDWFPTEDSMEAFAEALRAQGHSEALIIKHMMALSLDCEKWVQDNLR</sequence>
<reference evidence="1 2" key="1">
    <citation type="submission" date="2017-08" db="EMBL/GenBank/DDBJ databases">
        <authorList>
            <person name="Park S.-J."/>
            <person name="Kim H."/>
        </authorList>
    </citation>
    <scope>NUCLEOTIDE SEQUENCE [LARGE SCALE GENOMIC DNA]</scope>
    <source>
        <strain evidence="2">ye3</strain>
    </source>
</reference>
<dbReference type="Proteomes" id="UP000283474">
    <property type="component" value="Chromosome"/>
</dbReference>
<gene>
    <name evidence="1" type="ORF">CKA81_12520</name>
</gene>
<organism evidence="1 2">
    <name type="scientific">Pollutimonas thiosulfatoxidans</name>
    <dbReference type="NCBI Taxonomy" id="2028345"/>
    <lineage>
        <taxon>Bacteria</taxon>
        <taxon>Pseudomonadati</taxon>
        <taxon>Pseudomonadota</taxon>
        <taxon>Betaproteobacteria</taxon>
        <taxon>Burkholderiales</taxon>
        <taxon>Alcaligenaceae</taxon>
        <taxon>Pollutimonas</taxon>
    </lineage>
</organism>
<name>A0A410GE45_9BURK</name>
<dbReference type="RefSeq" id="WP_128355558.1">
    <property type="nucleotide sequence ID" value="NZ_CP022987.1"/>
</dbReference>
<proteinExistence type="predicted"/>
<protein>
    <submittedName>
        <fullName evidence="1">Uncharacterized protein</fullName>
    </submittedName>
</protein>
<dbReference type="OrthoDB" id="8686846at2"/>
<dbReference type="AlphaFoldDB" id="A0A410GE45"/>
<accession>A0A410GE45</accession>
<dbReference type="KEGG" id="pus:CKA81_12520"/>
<dbReference type="EMBL" id="CP022987">
    <property type="protein sequence ID" value="QAA94561.1"/>
    <property type="molecule type" value="Genomic_DNA"/>
</dbReference>